<evidence type="ECO:0000313" key="7">
    <source>
        <dbReference type="EMBL" id="BCK80365.1"/>
    </source>
</evidence>
<comment type="subcellular location">
    <subcellularLocation>
        <location evidence="1">Membrane</location>
        <topology evidence="1">Multi-pass membrane protein</topology>
    </subcellularLocation>
</comment>
<feature type="transmembrane region" description="Helical" evidence="5">
    <location>
        <begin position="427"/>
        <end position="447"/>
    </location>
</feature>
<feature type="transmembrane region" description="Helical" evidence="5">
    <location>
        <begin position="278"/>
        <end position="301"/>
    </location>
</feature>
<keyword evidence="2 5" id="KW-0812">Transmembrane</keyword>
<dbReference type="RefSeq" id="WP_213541332.1">
    <property type="nucleotide sequence ID" value="NZ_AP023418.1"/>
</dbReference>
<feature type="transmembrane region" description="Helical" evidence="5">
    <location>
        <begin position="55"/>
        <end position="75"/>
    </location>
</feature>
<protein>
    <recommendedName>
        <fullName evidence="6">O-antigen ligase-related domain-containing protein</fullName>
    </recommendedName>
</protein>
<accession>A0A810Q1N3</accession>
<feature type="transmembrane region" description="Helical" evidence="5">
    <location>
        <begin position="391"/>
        <end position="415"/>
    </location>
</feature>
<dbReference type="Proteomes" id="UP000681035">
    <property type="component" value="Chromosome"/>
</dbReference>
<proteinExistence type="predicted"/>
<keyword evidence="4 5" id="KW-0472">Membrane</keyword>
<evidence type="ECO:0000259" key="6">
    <source>
        <dbReference type="Pfam" id="PF04932"/>
    </source>
</evidence>
<feature type="transmembrane region" description="Helical" evidence="5">
    <location>
        <begin position="192"/>
        <end position="212"/>
    </location>
</feature>
<gene>
    <name evidence="7" type="ORF">MM50RIKEN_01280</name>
</gene>
<dbReference type="Pfam" id="PF04932">
    <property type="entry name" value="Wzy_C"/>
    <property type="match status" value="1"/>
</dbReference>
<dbReference type="PANTHER" id="PTHR37422">
    <property type="entry name" value="TEICHURONIC ACID BIOSYNTHESIS PROTEIN TUAE"/>
    <property type="match status" value="1"/>
</dbReference>
<dbReference type="AlphaFoldDB" id="A0A810Q1N3"/>
<keyword evidence="8" id="KW-1185">Reference proteome</keyword>
<feature type="transmembrane region" description="Helical" evidence="5">
    <location>
        <begin position="249"/>
        <end position="266"/>
    </location>
</feature>
<feature type="transmembrane region" description="Helical" evidence="5">
    <location>
        <begin position="144"/>
        <end position="164"/>
    </location>
</feature>
<name>A0A810Q1N3_9FIRM</name>
<reference evidence="7" key="1">
    <citation type="submission" date="2020-09" db="EMBL/GenBank/DDBJ databases">
        <title>New species isolated from human feces.</title>
        <authorList>
            <person name="Kitahara M."/>
            <person name="Shigeno Y."/>
            <person name="Shime M."/>
            <person name="Matsumoto Y."/>
            <person name="Nakamura S."/>
            <person name="Motooka D."/>
            <person name="Fukuoka S."/>
            <person name="Nishikawa H."/>
            <person name="Benno Y."/>
        </authorList>
    </citation>
    <scope>NUCLEOTIDE SEQUENCE</scope>
    <source>
        <strain evidence="7">MM50</strain>
    </source>
</reference>
<evidence type="ECO:0000256" key="3">
    <source>
        <dbReference type="ARBA" id="ARBA00022989"/>
    </source>
</evidence>
<dbReference type="KEGG" id="vcop:MM50RIKEN_01280"/>
<evidence type="ECO:0000256" key="2">
    <source>
        <dbReference type="ARBA" id="ARBA00022692"/>
    </source>
</evidence>
<evidence type="ECO:0000256" key="5">
    <source>
        <dbReference type="SAM" id="Phobius"/>
    </source>
</evidence>
<feature type="transmembrane region" description="Helical" evidence="5">
    <location>
        <begin position="87"/>
        <end position="106"/>
    </location>
</feature>
<feature type="transmembrane region" description="Helical" evidence="5">
    <location>
        <begin position="21"/>
        <end position="43"/>
    </location>
</feature>
<evidence type="ECO:0000256" key="1">
    <source>
        <dbReference type="ARBA" id="ARBA00004141"/>
    </source>
</evidence>
<feature type="transmembrane region" description="Helical" evidence="5">
    <location>
        <begin position="112"/>
        <end position="132"/>
    </location>
</feature>
<evidence type="ECO:0000256" key="4">
    <source>
        <dbReference type="ARBA" id="ARBA00023136"/>
    </source>
</evidence>
<feature type="domain" description="O-antigen ligase-related" evidence="6">
    <location>
        <begin position="233"/>
        <end position="407"/>
    </location>
</feature>
<dbReference type="InterPro" id="IPR051533">
    <property type="entry name" value="WaaL-like"/>
</dbReference>
<organism evidence="7 8">
    <name type="scientific">Vescimonas coprocola</name>
    <dbReference type="NCBI Taxonomy" id="2714355"/>
    <lineage>
        <taxon>Bacteria</taxon>
        <taxon>Bacillati</taxon>
        <taxon>Bacillota</taxon>
        <taxon>Clostridia</taxon>
        <taxon>Eubacteriales</taxon>
        <taxon>Oscillospiraceae</taxon>
        <taxon>Vescimonas</taxon>
    </lineage>
</organism>
<feature type="transmembrane region" description="Helical" evidence="5">
    <location>
        <begin position="224"/>
        <end position="243"/>
    </location>
</feature>
<dbReference type="EMBL" id="AP023418">
    <property type="protein sequence ID" value="BCK80365.1"/>
    <property type="molecule type" value="Genomic_DNA"/>
</dbReference>
<evidence type="ECO:0000313" key="8">
    <source>
        <dbReference type="Proteomes" id="UP000681035"/>
    </source>
</evidence>
<sequence length="484" mass="54613">MQKRELRRAVFGDESCIGRLPWLNTAVLVYVGVTVVSFVLLQIAPVLTWMAKTPLYHISTYLGLIGAVLMALDLFTNRGLWRGIWCWLLYGVAFMDVIASLRTMRYGVKDNLFDLCWVVIQFALVYSLAQRVGKERMRRFLRNLFYVVLVIWGIACCVGLYQYLFRIGYTYVANPNTTSPELTRQGYYQSRLFGLFMGLDYAAYTSMFLFAGCMQGVVTRGKHWAGRAALAVAALVLVTHVILSVSRSALIALILYAFCFTVLLVRNRCGSMKQLKRLGVSVLAGVCAVVVCWGCTEGIWAGMQHMAVGTVVEEPDAIERSQEGDVSNNRFEIWRDYISLAGEIGPAGLSLSNYNDYIGDQHPEMYIVRYFTDQFKDTVKTDLVYESHNNYLFVFISTGFVGAGLFLCFLVLVLVRVIRYILRHPQLSLWTITTLAVVAFGLVEALFMNSVFLKINDVSFIFWLALGALMLETEDKVPAAERTL</sequence>
<dbReference type="GO" id="GO:0016020">
    <property type="term" value="C:membrane"/>
    <property type="evidence" value="ECO:0007669"/>
    <property type="project" value="UniProtKB-SubCell"/>
</dbReference>
<dbReference type="InterPro" id="IPR007016">
    <property type="entry name" value="O-antigen_ligase-rel_domated"/>
</dbReference>
<keyword evidence="3 5" id="KW-1133">Transmembrane helix</keyword>
<dbReference type="PANTHER" id="PTHR37422:SF13">
    <property type="entry name" value="LIPOPOLYSACCHARIDE BIOSYNTHESIS PROTEIN PA4999-RELATED"/>
    <property type="match status" value="1"/>
</dbReference>